<evidence type="ECO:0000259" key="12">
    <source>
        <dbReference type="PROSITE" id="PS51186"/>
    </source>
</evidence>
<keyword evidence="16" id="KW-1185">Reference proteome</keyword>
<dbReference type="EMBL" id="CAJFCV020000005">
    <property type="protein sequence ID" value="CAG9124154.1"/>
    <property type="molecule type" value="Genomic_DNA"/>
</dbReference>
<dbReference type="EC" id="2.3.1.257" evidence="4"/>
<evidence type="ECO:0000256" key="10">
    <source>
        <dbReference type="ARBA" id="ARBA00047821"/>
    </source>
</evidence>
<keyword evidence="9" id="KW-0012">Acyltransferase</keyword>
<reference evidence="14" key="2">
    <citation type="submission" date="2020-08" db="EMBL/GenBank/DDBJ databases">
        <authorList>
            <person name="Kikuchi T."/>
        </authorList>
    </citation>
    <scope>NUCLEOTIDE SEQUENCE</scope>
    <source>
        <strain evidence="13">Ka4C1</strain>
    </source>
</reference>
<reference evidence="17" key="1">
    <citation type="submission" date="2016-11" db="UniProtKB">
        <authorList>
            <consortium name="WormBaseParasite"/>
        </authorList>
    </citation>
    <scope>IDENTIFICATION</scope>
</reference>
<evidence type="ECO:0000313" key="17">
    <source>
        <dbReference type="WBParaSite" id="BXY_0230800.1"/>
    </source>
</evidence>
<evidence type="ECO:0000313" key="13">
    <source>
        <dbReference type="EMBL" id="CAD5232144.1"/>
    </source>
</evidence>
<evidence type="ECO:0000256" key="7">
    <source>
        <dbReference type="ARBA" id="ARBA00022679"/>
    </source>
</evidence>
<name>A0A1I7RNM1_BURXY</name>
<evidence type="ECO:0000256" key="1">
    <source>
        <dbReference type="ARBA" id="ARBA00004123"/>
    </source>
</evidence>
<comment type="catalytic activity">
    <reaction evidence="11">
        <text>N-terminal L-seryl-[histone H4] + acetyl-CoA = N-terminal N(alpha)-acetyl-L-seryl-[histone H4] + CoA + H(+)</text>
        <dbReference type="Rhea" id="RHEA:50596"/>
        <dbReference type="Rhea" id="RHEA-COMP:12740"/>
        <dbReference type="Rhea" id="RHEA-COMP:12743"/>
        <dbReference type="ChEBI" id="CHEBI:15378"/>
        <dbReference type="ChEBI" id="CHEBI:57287"/>
        <dbReference type="ChEBI" id="CHEBI:57288"/>
        <dbReference type="ChEBI" id="CHEBI:64738"/>
        <dbReference type="ChEBI" id="CHEBI:83690"/>
        <dbReference type="EC" id="2.3.1.257"/>
    </reaction>
</comment>
<evidence type="ECO:0000313" key="14">
    <source>
        <dbReference type="EMBL" id="CAG9124154.1"/>
    </source>
</evidence>
<dbReference type="InterPro" id="IPR000182">
    <property type="entry name" value="GNAT_dom"/>
</dbReference>
<dbReference type="PANTHER" id="PTHR20531">
    <property type="entry name" value="N-ALPHA-ACETYLTRANSFERASE 40"/>
    <property type="match status" value="1"/>
</dbReference>
<dbReference type="CDD" id="cd04301">
    <property type="entry name" value="NAT_SF"/>
    <property type="match status" value="1"/>
</dbReference>
<protein>
    <recommendedName>
        <fullName evidence="5">N-alpha-acetyltransferase 40</fullName>
        <ecNumber evidence="4">2.3.1.257</ecNumber>
    </recommendedName>
</protein>
<evidence type="ECO:0000256" key="9">
    <source>
        <dbReference type="ARBA" id="ARBA00023315"/>
    </source>
</evidence>
<comment type="similarity">
    <text evidence="3">Belongs to the acetyltransferase family. NAA40 subfamily.</text>
</comment>
<dbReference type="WBParaSite" id="BXY_0230800.1">
    <property type="protein sequence ID" value="BXY_0230800.1"/>
    <property type="gene ID" value="BXY_0230800"/>
</dbReference>
<dbReference type="SUPFAM" id="SSF55729">
    <property type="entry name" value="Acyl-CoA N-acyltransferases (Nat)"/>
    <property type="match status" value="1"/>
</dbReference>
<sequence>MVKQNDEAKKAVKKASKIISPVEHYKCVPSKVQTSDGEALKLEYFWSTHLSDSQRTWIFDLFDKNMEEMYRKSEWGYEENSKKAELFATTSRYIIVTSAKGEHIAYMHYRFVIEVEEPALYIYELQVEQAYQNKGVGTLLISIVELVAKRANMKKLFATVFTYNTNSLAFFRKNKFEPDENYQDVENEHDYYILSKKTTLVED</sequence>
<dbReference type="eggNOG" id="KOG2488">
    <property type="taxonomic scope" value="Eukaryota"/>
</dbReference>
<feature type="domain" description="N-acetyltransferase" evidence="12">
    <location>
        <begin position="54"/>
        <end position="197"/>
    </location>
</feature>
<dbReference type="OrthoDB" id="424551at2759"/>
<dbReference type="Gene3D" id="3.40.630.30">
    <property type="match status" value="1"/>
</dbReference>
<dbReference type="PANTHER" id="PTHR20531:SF1">
    <property type="entry name" value="N-ALPHA-ACETYLTRANSFERASE 40"/>
    <property type="match status" value="1"/>
</dbReference>
<proteinExistence type="inferred from homology"/>
<dbReference type="GO" id="GO:0010485">
    <property type="term" value="F:histone H4 acetyltransferase activity"/>
    <property type="evidence" value="ECO:0007669"/>
    <property type="project" value="InterPro"/>
</dbReference>
<dbReference type="Pfam" id="PF00583">
    <property type="entry name" value="Acetyltransf_1"/>
    <property type="match status" value="1"/>
</dbReference>
<dbReference type="InterPro" id="IPR039949">
    <property type="entry name" value="NAA40"/>
</dbReference>
<dbReference type="EMBL" id="CAJFDI010000005">
    <property type="protein sequence ID" value="CAD5232144.1"/>
    <property type="molecule type" value="Genomic_DNA"/>
</dbReference>
<dbReference type="SMR" id="A0A1I7RNM1"/>
<dbReference type="GO" id="GO:0043998">
    <property type="term" value="F:histone H2A acetyltransferase activity"/>
    <property type="evidence" value="ECO:0007669"/>
    <property type="project" value="InterPro"/>
</dbReference>
<evidence type="ECO:0000313" key="15">
    <source>
        <dbReference type="Proteomes" id="UP000095284"/>
    </source>
</evidence>
<dbReference type="PROSITE" id="PS51186">
    <property type="entry name" value="GNAT"/>
    <property type="match status" value="1"/>
</dbReference>
<gene>
    <name evidence="13" type="ORF">BXYJ_LOCUS12235</name>
</gene>
<evidence type="ECO:0000256" key="5">
    <source>
        <dbReference type="ARBA" id="ARBA00015043"/>
    </source>
</evidence>
<dbReference type="InterPro" id="IPR016181">
    <property type="entry name" value="Acyl_CoA_acyltransferase"/>
</dbReference>
<accession>A0A1I7RNM1</accession>
<comment type="catalytic activity">
    <reaction evidence="10">
        <text>N-terminal L-seryl-[histone H2A] + acetyl-CoA = N-terminal N(alpha)-acetyl-L-seryl-[histone H2A] + CoA + H(+)</text>
        <dbReference type="Rhea" id="RHEA:50600"/>
        <dbReference type="Rhea" id="RHEA-COMP:12742"/>
        <dbReference type="Rhea" id="RHEA-COMP:12744"/>
        <dbReference type="ChEBI" id="CHEBI:15378"/>
        <dbReference type="ChEBI" id="CHEBI:57287"/>
        <dbReference type="ChEBI" id="CHEBI:57288"/>
        <dbReference type="ChEBI" id="CHEBI:64738"/>
        <dbReference type="ChEBI" id="CHEBI:83690"/>
        <dbReference type="EC" id="2.3.1.257"/>
    </reaction>
</comment>
<evidence type="ECO:0000313" key="16">
    <source>
        <dbReference type="Proteomes" id="UP000659654"/>
    </source>
</evidence>
<comment type="subcellular location">
    <subcellularLocation>
        <location evidence="2">Cytoplasm</location>
    </subcellularLocation>
    <subcellularLocation>
        <location evidence="1">Nucleus</location>
    </subcellularLocation>
</comment>
<keyword evidence="7" id="KW-0808">Transferase</keyword>
<dbReference type="GO" id="GO:0005737">
    <property type="term" value="C:cytoplasm"/>
    <property type="evidence" value="ECO:0007669"/>
    <property type="project" value="UniProtKB-SubCell"/>
</dbReference>
<evidence type="ECO:0000256" key="8">
    <source>
        <dbReference type="ARBA" id="ARBA00023242"/>
    </source>
</evidence>
<evidence type="ECO:0000256" key="11">
    <source>
        <dbReference type="ARBA" id="ARBA00049524"/>
    </source>
</evidence>
<evidence type="ECO:0000256" key="3">
    <source>
        <dbReference type="ARBA" id="ARBA00008870"/>
    </source>
</evidence>
<organism evidence="15 17">
    <name type="scientific">Bursaphelenchus xylophilus</name>
    <name type="common">Pinewood nematode worm</name>
    <name type="synonym">Aphelenchoides xylophilus</name>
    <dbReference type="NCBI Taxonomy" id="6326"/>
    <lineage>
        <taxon>Eukaryota</taxon>
        <taxon>Metazoa</taxon>
        <taxon>Ecdysozoa</taxon>
        <taxon>Nematoda</taxon>
        <taxon>Chromadorea</taxon>
        <taxon>Rhabditida</taxon>
        <taxon>Tylenchina</taxon>
        <taxon>Tylenchomorpha</taxon>
        <taxon>Aphelenchoidea</taxon>
        <taxon>Aphelenchoididae</taxon>
        <taxon>Bursaphelenchus</taxon>
    </lineage>
</organism>
<keyword evidence="8" id="KW-0539">Nucleus</keyword>
<dbReference type="Proteomes" id="UP000659654">
    <property type="component" value="Unassembled WGS sequence"/>
</dbReference>
<dbReference type="Proteomes" id="UP000095284">
    <property type="component" value="Unplaced"/>
</dbReference>
<dbReference type="AlphaFoldDB" id="A0A1I7RNM1"/>
<evidence type="ECO:0000256" key="6">
    <source>
        <dbReference type="ARBA" id="ARBA00022490"/>
    </source>
</evidence>
<evidence type="ECO:0000256" key="4">
    <source>
        <dbReference type="ARBA" id="ARBA00012950"/>
    </source>
</evidence>
<evidence type="ECO:0000256" key="2">
    <source>
        <dbReference type="ARBA" id="ARBA00004496"/>
    </source>
</evidence>
<dbReference type="GO" id="GO:0005634">
    <property type="term" value="C:nucleus"/>
    <property type="evidence" value="ECO:0007669"/>
    <property type="project" value="UniProtKB-SubCell"/>
</dbReference>
<dbReference type="GO" id="GO:1990189">
    <property type="term" value="F:protein N-terminal-serine acetyltransferase activity"/>
    <property type="evidence" value="ECO:0007669"/>
    <property type="project" value="UniProtKB-EC"/>
</dbReference>
<dbReference type="Proteomes" id="UP000582659">
    <property type="component" value="Unassembled WGS sequence"/>
</dbReference>
<keyword evidence="6" id="KW-0963">Cytoplasm</keyword>